<feature type="chain" id="PRO_5010226355" description="Acid ceramidase" evidence="19">
    <location>
        <begin position="26"/>
        <end position="401"/>
    </location>
</feature>
<dbReference type="PANTHER" id="PTHR28583">
    <property type="entry name" value="ACID AMIDASE"/>
    <property type="match status" value="1"/>
</dbReference>
<comment type="subcellular location">
    <subcellularLocation>
        <location evidence="1">Lysosome</location>
    </subcellularLocation>
    <subcellularLocation>
        <location evidence="2">Secreted</location>
    </subcellularLocation>
</comment>
<evidence type="ECO:0000256" key="4">
    <source>
        <dbReference type="ARBA" id="ARBA00004991"/>
    </source>
</evidence>
<keyword evidence="9 17" id="KW-0378">Hydrolase</keyword>
<proteinExistence type="inferred from homology"/>
<dbReference type="KEGG" id="lak:106155770"/>
<keyword evidence="12" id="KW-1015">Disulfide bond</keyword>
<comment type="pathway">
    <text evidence="4">Sphingolipid metabolism.</text>
</comment>
<evidence type="ECO:0000256" key="12">
    <source>
        <dbReference type="ARBA" id="ARBA00023157"/>
    </source>
</evidence>
<keyword evidence="11 17" id="KW-0443">Lipid metabolism</keyword>
<feature type="domain" description="Acid ceramidase N-terminal" evidence="21">
    <location>
        <begin position="50"/>
        <end position="102"/>
    </location>
</feature>
<evidence type="ECO:0000259" key="20">
    <source>
        <dbReference type="Pfam" id="PF02275"/>
    </source>
</evidence>
<dbReference type="AlphaFoldDB" id="A0A1S3HJM4"/>
<accession>A0A1S3HJM4</accession>
<evidence type="ECO:0000256" key="18">
    <source>
        <dbReference type="PIRSR" id="PIRSR017632-1"/>
    </source>
</evidence>
<comment type="pathway">
    <text evidence="3">Lipid metabolism; sphingolipid metabolism.</text>
</comment>
<evidence type="ECO:0000313" key="23">
    <source>
        <dbReference type="RefSeq" id="XP_013386217.1"/>
    </source>
</evidence>
<dbReference type="InterPro" id="IPR029132">
    <property type="entry name" value="CBAH/NAAA_C"/>
</dbReference>
<dbReference type="FunFam" id="3.60.60.10:FF:000002">
    <property type="entry name" value="N-acylsphingosine amidohydrolase 1"/>
    <property type="match status" value="1"/>
</dbReference>
<dbReference type="GeneID" id="106155770"/>
<evidence type="ECO:0000313" key="22">
    <source>
        <dbReference type="Proteomes" id="UP000085678"/>
    </source>
</evidence>
<dbReference type="Proteomes" id="UP000085678">
    <property type="component" value="Unplaced"/>
</dbReference>
<dbReference type="RefSeq" id="XP_013386217.1">
    <property type="nucleotide sequence ID" value="XM_013530763.1"/>
</dbReference>
<dbReference type="InterPro" id="IPR016699">
    <property type="entry name" value="Acid_ceramidase-like"/>
</dbReference>
<dbReference type="EC" id="3.5.1.23" evidence="6"/>
<dbReference type="GO" id="GO:0016020">
    <property type="term" value="C:membrane"/>
    <property type="evidence" value="ECO:0007669"/>
    <property type="project" value="GOC"/>
</dbReference>
<evidence type="ECO:0000256" key="2">
    <source>
        <dbReference type="ARBA" id="ARBA00004613"/>
    </source>
</evidence>
<dbReference type="GO" id="GO:0017040">
    <property type="term" value="F:N-acylsphingosine amidohydrolase activity"/>
    <property type="evidence" value="ECO:0007669"/>
    <property type="project" value="UniProtKB-EC"/>
</dbReference>
<dbReference type="Pfam" id="PF15508">
    <property type="entry name" value="NAAA-beta"/>
    <property type="match status" value="1"/>
</dbReference>
<dbReference type="GO" id="GO:0006631">
    <property type="term" value="P:fatty acid metabolic process"/>
    <property type="evidence" value="ECO:0007669"/>
    <property type="project" value="InterPro"/>
</dbReference>
<feature type="signal peptide" evidence="19">
    <location>
        <begin position="1"/>
        <end position="25"/>
    </location>
</feature>
<dbReference type="GO" id="GO:0006665">
    <property type="term" value="P:sphingolipid metabolic process"/>
    <property type="evidence" value="ECO:0007669"/>
    <property type="project" value="UniProtKB-KW"/>
</dbReference>
<keyword evidence="14" id="KW-0458">Lysosome</keyword>
<dbReference type="GO" id="GO:0005576">
    <property type="term" value="C:extracellular region"/>
    <property type="evidence" value="ECO:0007669"/>
    <property type="project" value="UniProtKB-SubCell"/>
</dbReference>
<evidence type="ECO:0000256" key="13">
    <source>
        <dbReference type="ARBA" id="ARBA00023180"/>
    </source>
</evidence>
<dbReference type="InParanoid" id="A0A1S3HJM4"/>
<evidence type="ECO:0000256" key="17">
    <source>
        <dbReference type="PIRNR" id="PIRNR017632"/>
    </source>
</evidence>
<dbReference type="Pfam" id="PF02275">
    <property type="entry name" value="CBAH"/>
    <property type="match status" value="1"/>
</dbReference>
<keyword evidence="7" id="KW-0964">Secreted</keyword>
<evidence type="ECO:0000256" key="16">
    <source>
        <dbReference type="ARBA" id="ARBA00048057"/>
    </source>
</evidence>
<dbReference type="OMA" id="GWWMSFL"/>
<comment type="similarity">
    <text evidence="5 17">Belongs to the acid ceramidase family.</text>
</comment>
<dbReference type="Gene3D" id="3.60.60.10">
    <property type="entry name" value="Penicillin V Acylase, Chain A"/>
    <property type="match status" value="1"/>
</dbReference>
<reference evidence="23" key="1">
    <citation type="submission" date="2025-08" db="UniProtKB">
        <authorList>
            <consortium name="RefSeq"/>
        </authorList>
    </citation>
    <scope>IDENTIFICATION</scope>
    <source>
        <tissue evidence="23">Gonads</tissue>
    </source>
</reference>
<evidence type="ECO:0000256" key="19">
    <source>
        <dbReference type="SAM" id="SignalP"/>
    </source>
</evidence>
<feature type="domain" description="Choloylglycine hydrolase/NAAA C-terminal" evidence="20">
    <location>
        <begin position="149"/>
        <end position="332"/>
    </location>
</feature>
<dbReference type="GO" id="GO:0005764">
    <property type="term" value="C:lysosome"/>
    <property type="evidence" value="ECO:0007669"/>
    <property type="project" value="UniProtKB-SubCell"/>
</dbReference>
<evidence type="ECO:0000256" key="7">
    <source>
        <dbReference type="ARBA" id="ARBA00022525"/>
    </source>
</evidence>
<gene>
    <name evidence="23" type="primary">LOC106155770</name>
</gene>
<keyword evidence="22" id="KW-1185">Reference proteome</keyword>
<sequence>MFVTSTVLRGCTAVILVVAVSTVSTHRLGPPQKEECVTGKYPPPQTAEYQVPKYVVNLDLPAADRWTHIVKERAKSIVNLLQKFKDFVKALDAKLAEKIFDYVDHNLGNLTNTLPQPYADEIKGIAKATEIPLGEVLLYNIFYEIFTVCTSIVAEDPAGKLYHARNLDFGLFMGWDFKNHTWVITEALRPMIMNIEFQMKGQVVYKAVTYAGFIGAITGMIPGVLTMSMNERFNLDGGYLGIIEWLLGDHNGKWMSFLTRDVLMYSTSYQQAKETLSKDELLAPGYYILGGNSSGQGCVITRSREKSLDIWELNPGKGVWYLLETNYDHWKAPLFVDDRRTPGMRCMNQTTQQNVGFAGIFNVLSTKPVLNKLTTYTALMQVNAGKLETYKQHCDDPCWPW</sequence>
<keyword evidence="13" id="KW-0325">Glycoprotein</keyword>
<keyword evidence="10" id="KW-0746">Sphingolipid metabolism</keyword>
<evidence type="ECO:0000256" key="5">
    <source>
        <dbReference type="ARBA" id="ARBA00005730"/>
    </source>
</evidence>
<dbReference type="STRING" id="7574.A0A1S3HJM4"/>
<evidence type="ECO:0000256" key="6">
    <source>
        <dbReference type="ARBA" id="ARBA00011891"/>
    </source>
</evidence>
<evidence type="ECO:0000259" key="21">
    <source>
        <dbReference type="Pfam" id="PF15508"/>
    </source>
</evidence>
<dbReference type="CDD" id="cd01903">
    <property type="entry name" value="Ntn_AC_NAAA"/>
    <property type="match status" value="1"/>
</dbReference>
<feature type="active site" description="Nucleophile" evidence="18">
    <location>
        <position position="149"/>
    </location>
</feature>
<organism evidence="22 23">
    <name type="scientific">Lingula anatina</name>
    <name type="common">Brachiopod</name>
    <name type="synonym">Lingula unguis</name>
    <dbReference type="NCBI Taxonomy" id="7574"/>
    <lineage>
        <taxon>Eukaryota</taxon>
        <taxon>Metazoa</taxon>
        <taxon>Spiralia</taxon>
        <taxon>Lophotrochozoa</taxon>
        <taxon>Brachiopoda</taxon>
        <taxon>Linguliformea</taxon>
        <taxon>Lingulata</taxon>
        <taxon>Lingulida</taxon>
        <taxon>Linguloidea</taxon>
        <taxon>Lingulidae</taxon>
        <taxon>Lingula</taxon>
    </lineage>
</organism>
<evidence type="ECO:0000256" key="1">
    <source>
        <dbReference type="ARBA" id="ARBA00004371"/>
    </source>
</evidence>
<evidence type="ECO:0000256" key="14">
    <source>
        <dbReference type="ARBA" id="ARBA00023228"/>
    </source>
</evidence>
<keyword evidence="8 19" id="KW-0732">Signal</keyword>
<evidence type="ECO:0000256" key="15">
    <source>
        <dbReference type="ARBA" id="ARBA00040588"/>
    </source>
</evidence>
<name>A0A1S3HJM4_LINAN</name>
<dbReference type="OrthoDB" id="5273684at2759"/>
<evidence type="ECO:0000256" key="11">
    <source>
        <dbReference type="ARBA" id="ARBA00023098"/>
    </source>
</evidence>
<comment type="catalytic activity">
    <reaction evidence="16">
        <text>an N-acylsphing-4-enine + H2O = sphing-4-enine + a fatty acid</text>
        <dbReference type="Rhea" id="RHEA:20856"/>
        <dbReference type="ChEBI" id="CHEBI:15377"/>
        <dbReference type="ChEBI" id="CHEBI:28868"/>
        <dbReference type="ChEBI" id="CHEBI:52639"/>
        <dbReference type="ChEBI" id="CHEBI:57756"/>
        <dbReference type="EC" id="3.5.1.23"/>
    </reaction>
</comment>
<evidence type="ECO:0000256" key="10">
    <source>
        <dbReference type="ARBA" id="ARBA00022919"/>
    </source>
</evidence>
<evidence type="ECO:0000256" key="9">
    <source>
        <dbReference type="ARBA" id="ARBA00022801"/>
    </source>
</evidence>
<dbReference type="InterPro" id="IPR029130">
    <property type="entry name" value="Acid_ceramidase_N"/>
</dbReference>
<dbReference type="GO" id="GO:0017064">
    <property type="term" value="F:fatty acid amide hydrolase activity"/>
    <property type="evidence" value="ECO:0007669"/>
    <property type="project" value="InterPro"/>
</dbReference>
<evidence type="ECO:0000256" key="8">
    <source>
        <dbReference type="ARBA" id="ARBA00022729"/>
    </source>
</evidence>
<evidence type="ECO:0000256" key="3">
    <source>
        <dbReference type="ARBA" id="ARBA00004760"/>
    </source>
</evidence>
<dbReference type="PIRSF" id="PIRSF017632">
    <property type="entry name" value="Acid_ceramidase-like"/>
    <property type="match status" value="1"/>
</dbReference>
<dbReference type="PANTHER" id="PTHR28583:SF1">
    <property type="entry name" value="ACID CERAMIDASE"/>
    <property type="match status" value="1"/>
</dbReference>
<protein>
    <recommendedName>
        <fullName evidence="15">Acid ceramidase</fullName>
        <ecNumber evidence="6">3.5.1.23</ecNumber>
    </recommendedName>
</protein>